<evidence type="ECO:0000313" key="3">
    <source>
        <dbReference type="EMBL" id="NEK18384.1"/>
    </source>
</evidence>
<dbReference type="CDD" id="cd03139">
    <property type="entry name" value="GATase1_PfpI_2"/>
    <property type="match status" value="1"/>
</dbReference>
<evidence type="ECO:0000259" key="2">
    <source>
        <dbReference type="Pfam" id="PF01965"/>
    </source>
</evidence>
<dbReference type="Gene3D" id="3.40.50.880">
    <property type="match status" value="1"/>
</dbReference>
<name>A0A7K3VNG3_RHILE</name>
<keyword evidence="1" id="KW-0732">Signal</keyword>
<dbReference type="EMBL" id="WUFV01000020">
    <property type="protein sequence ID" value="NEK18384.1"/>
    <property type="molecule type" value="Genomic_DNA"/>
</dbReference>
<dbReference type="InterPro" id="IPR029062">
    <property type="entry name" value="Class_I_gatase-like"/>
</dbReference>
<dbReference type="RefSeq" id="WP_164048733.1">
    <property type="nucleotide sequence ID" value="NZ_WUFV01000020.1"/>
</dbReference>
<gene>
    <name evidence="3" type="ORF">GR257_26610</name>
</gene>
<evidence type="ECO:0000313" key="4">
    <source>
        <dbReference type="Proteomes" id="UP000471705"/>
    </source>
</evidence>
<dbReference type="PANTHER" id="PTHR43130">
    <property type="entry name" value="ARAC-FAMILY TRANSCRIPTIONAL REGULATOR"/>
    <property type="match status" value="1"/>
</dbReference>
<dbReference type="GO" id="GO:0006355">
    <property type="term" value="P:regulation of DNA-templated transcription"/>
    <property type="evidence" value="ECO:0007669"/>
    <property type="project" value="TreeGrafter"/>
</dbReference>
<evidence type="ECO:0000256" key="1">
    <source>
        <dbReference type="SAM" id="SignalP"/>
    </source>
</evidence>
<sequence>MNRREFNIMLAASSLALAAGSAGAEDQPANKLKVIALIYPGMILLDLAGPLTCFNMLIADIHLVSKTMDPVKTDTGVTIAPTMTLADCPDEADVLFVPGGLGGTTAMMEDAEVVGFLRSRGAKAKFVTSVCTGSLLLGAAGLLKGKRATSHWYTRDLLPLFGATPVEERVVEDGNVVTGAAVTAGIDFGLTLAARLRGEDTAKFIQLLIEYDPHPPFDAGSPDKAGQTLVSSVLSRRASALDAARAAAERVSRQL</sequence>
<feature type="signal peptide" evidence="1">
    <location>
        <begin position="1"/>
        <end position="24"/>
    </location>
</feature>
<dbReference type="Proteomes" id="UP000471705">
    <property type="component" value="Unassembled WGS sequence"/>
</dbReference>
<feature type="chain" id="PRO_5029462870" evidence="1">
    <location>
        <begin position="25"/>
        <end position="255"/>
    </location>
</feature>
<dbReference type="Pfam" id="PF01965">
    <property type="entry name" value="DJ-1_PfpI"/>
    <property type="match status" value="1"/>
</dbReference>
<dbReference type="InterPro" id="IPR002818">
    <property type="entry name" value="DJ-1/PfpI"/>
</dbReference>
<dbReference type="PANTHER" id="PTHR43130:SF2">
    <property type="entry name" value="DJ-1_PFPI DOMAIN-CONTAINING PROTEIN"/>
    <property type="match status" value="1"/>
</dbReference>
<protein>
    <submittedName>
        <fullName evidence="3">DJ-1/PfpI family protein</fullName>
    </submittedName>
</protein>
<dbReference type="AlphaFoldDB" id="A0A7K3VNG3"/>
<reference evidence="3 4" key="1">
    <citation type="submission" date="2019-12" db="EMBL/GenBank/DDBJ databases">
        <title>Rhizobium genotypes associated with high levels of biological nitrogen fixation by grain legumes in a temperate-maritime cropping system.</title>
        <authorList>
            <person name="Maluk M."/>
            <person name="Francesc Ferrando Molina F."/>
            <person name="Lopez Del Egido L."/>
            <person name="Lafos M."/>
            <person name="Langarica-Fuentes A."/>
            <person name="Gebre Yohannes G."/>
            <person name="Young M.W."/>
            <person name="Martin P."/>
            <person name="Gantlett R."/>
            <person name="Kenicer G."/>
            <person name="Hawes C."/>
            <person name="Begg G.S."/>
            <person name="Quilliam R.S."/>
            <person name="Squire G.R."/>
            <person name="Poole P.S."/>
            <person name="Young P.W."/>
            <person name="Iannetta P.M."/>
            <person name="James E.K."/>
        </authorList>
    </citation>
    <scope>NUCLEOTIDE SEQUENCE [LARGE SCALE GENOMIC DNA]</scope>
    <source>
        <strain evidence="3 4">JHI54</strain>
    </source>
</reference>
<proteinExistence type="predicted"/>
<feature type="domain" description="DJ-1/PfpI" evidence="2">
    <location>
        <begin position="33"/>
        <end position="193"/>
    </location>
</feature>
<organism evidence="3 4">
    <name type="scientific">Rhizobium leguminosarum</name>
    <dbReference type="NCBI Taxonomy" id="384"/>
    <lineage>
        <taxon>Bacteria</taxon>
        <taxon>Pseudomonadati</taxon>
        <taxon>Pseudomonadota</taxon>
        <taxon>Alphaproteobacteria</taxon>
        <taxon>Hyphomicrobiales</taxon>
        <taxon>Rhizobiaceae</taxon>
        <taxon>Rhizobium/Agrobacterium group</taxon>
        <taxon>Rhizobium</taxon>
    </lineage>
</organism>
<dbReference type="SUPFAM" id="SSF52317">
    <property type="entry name" value="Class I glutamine amidotransferase-like"/>
    <property type="match status" value="1"/>
</dbReference>
<comment type="caution">
    <text evidence="3">The sequence shown here is derived from an EMBL/GenBank/DDBJ whole genome shotgun (WGS) entry which is preliminary data.</text>
</comment>
<accession>A0A7K3VNG3</accession>
<dbReference type="InterPro" id="IPR052158">
    <property type="entry name" value="INH-QAR"/>
</dbReference>